<dbReference type="EMBL" id="AQRA01000001">
    <property type="protein sequence ID" value="EZH75811.1"/>
    <property type="molecule type" value="Genomic_DNA"/>
</dbReference>
<dbReference type="SUPFAM" id="SSF55920">
    <property type="entry name" value="Creatinase/aminopeptidase"/>
    <property type="match status" value="1"/>
</dbReference>
<keyword evidence="3" id="KW-1185">Reference proteome</keyword>
<dbReference type="AlphaFoldDB" id="A0A023C0H2"/>
<dbReference type="STRING" id="1317122.ATO12_03215"/>
<reference evidence="2 3" key="1">
    <citation type="submission" date="2014-04" db="EMBL/GenBank/DDBJ databases">
        <title>Aquimarina sp. 22II-S11-z7 Genome Sequencing.</title>
        <authorList>
            <person name="Lai Q."/>
        </authorList>
    </citation>
    <scope>NUCLEOTIDE SEQUENCE [LARGE SCALE GENOMIC DNA]</scope>
    <source>
        <strain evidence="2 3">22II-S11-z7</strain>
    </source>
</reference>
<protein>
    <submittedName>
        <fullName evidence="2">Xaa-Pro aminopeptidase</fullName>
    </submittedName>
</protein>
<proteinExistence type="predicted"/>
<name>A0A023C0H2_9FLAO</name>
<evidence type="ECO:0000259" key="1">
    <source>
        <dbReference type="Pfam" id="PF00557"/>
    </source>
</evidence>
<feature type="domain" description="Peptidase M24" evidence="1">
    <location>
        <begin position="193"/>
        <end position="410"/>
    </location>
</feature>
<accession>A0A023C0H2</accession>
<dbReference type="RefSeq" id="WP_034238529.1">
    <property type="nucleotide sequence ID" value="NZ_AQRA01000001.1"/>
</dbReference>
<dbReference type="OrthoDB" id="9765815at2"/>
<keyword evidence="2" id="KW-0645">Protease</keyword>
<evidence type="ECO:0000313" key="3">
    <source>
        <dbReference type="Proteomes" id="UP000023541"/>
    </source>
</evidence>
<dbReference type="Pfam" id="PF00557">
    <property type="entry name" value="Peptidase_M24"/>
    <property type="match status" value="1"/>
</dbReference>
<dbReference type="eggNOG" id="COG0006">
    <property type="taxonomic scope" value="Bacteria"/>
</dbReference>
<dbReference type="InterPro" id="IPR036005">
    <property type="entry name" value="Creatinase/aminopeptidase-like"/>
</dbReference>
<comment type="caution">
    <text evidence="2">The sequence shown here is derived from an EMBL/GenBank/DDBJ whole genome shotgun (WGS) entry which is preliminary data.</text>
</comment>
<keyword evidence="2" id="KW-0378">Hydrolase</keyword>
<organism evidence="2 3">
    <name type="scientific">Aquimarina atlantica</name>
    <dbReference type="NCBI Taxonomy" id="1317122"/>
    <lineage>
        <taxon>Bacteria</taxon>
        <taxon>Pseudomonadati</taxon>
        <taxon>Bacteroidota</taxon>
        <taxon>Flavobacteriia</taxon>
        <taxon>Flavobacteriales</taxon>
        <taxon>Flavobacteriaceae</taxon>
        <taxon>Aquimarina</taxon>
    </lineage>
</organism>
<dbReference type="Proteomes" id="UP000023541">
    <property type="component" value="Unassembled WGS sequence"/>
</dbReference>
<evidence type="ECO:0000313" key="2">
    <source>
        <dbReference type="EMBL" id="EZH75811.1"/>
    </source>
</evidence>
<gene>
    <name evidence="2" type="ORF">ATO12_03215</name>
</gene>
<sequence length="440" mass="50518">MKNLFIITLFFLSTTIESQILNQRERAAAIDMVLQDRFDNLLPQLMDRTEFDMWILISREYNEDPVLKTMLPSTWLNARRRTILVFYRDKAKNTIEKLAVARYNVGKNIDSAWDKDKQPDQWKALVDIISKRDPKKIGVNYSKDFGILDGIVKTDYDELMNAMPEEYKSRISSAEKLSIAWVETRTQQEMEIYKELVKITHDIIDEAFSTSVIQPGTTTTDDVVWWLRQKVTDMGLKTWFHPTVDIQRSGEALQSHIVSFSNRPKDKVIRPGDLIHCDFGITYLRLNTDCQQHAYILKNGETSPPEFLTKAFADGNKVQDIFTSNFETGKTGNEILLKSLEQAKAEGLKPSIYTHPLGLYGHSAGPTIGMWDAQGGVPGTGDYPLYENTVYAIELNTTVALPEWKKDIRIMLEEAGFWGEPGFRYVNKRQTELITIPKRK</sequence>
<dbReference type="InterPro" id="IPR000994">
    <property type="entry name" value="Pept_M24"/>
</dbReference>
<keyword evidence="2" id="KW-0031">Aminopeptidase</keyword>
<dbReference type="Gene3D" id="3.90.230.10">
    <property type="entry name" value="Creatinase/methionine aminopeptidase superfamily"/>
    <property type="match status" value="1"/>
</dbReference>
<dbReference type="GO" id="GO:0004177">
    <property type="term" value="F:aminopeptidase activity"/>
    <property type="evidence" value="ECO:0007669"/>
    <property type="project" value="UniProtKB-KW"/>
</dbReference>